<feature type="compositionally biased region" description="Basic and acidic residues" evidence="8">
    <location>
        <begin position="590"/>
        <end position="603"/>
    </location>
</feature>
<evidence type="ECO:0000256" key="6">
    <source>
        <dbReference type="RuleBase" id="RU000492"/>
    </source>
</evidence>
<dbReference type="GO" id="GO:0003724">
    <property type="term" value="F:RNA helicase activity"/>
    <property type="evidence" value="ECO:0007669"/>
    <property type="project" value="InterPro"/>
</dbReference>
<evidence type="ECO:0000256" key="8">
    <source>
        <dbReference type="SAM" id="MobiDB-lite"/>
    </source>
</evidence>
<dbReference type="SMART" id="SM00490">
    <property type="entry name" value="HELICc"/>
    <property type="match status" value="1"/>
</dbReference>
<dbReference type="STRING" id="478820.A0A196SCC4"/>
<name>A0A196SCC4_BLAHN</name>
<dbReference type="InterPro" id="IPR014001">
    <property type="entry name" value="Helicase_ATP-bd"/>
</dbReference>
<dbReference type="Pfam" id="PF00271">
    <property type="entry name" value="Helicase_C"/>
    <property type="match status" value="1"/>
</dbReference>
<keyword evidence="13" id="KW-1185">Reference proteome</keyword>
<dbReference type="OrthoDB" id="10259843at2759"/>
<keyword evidence="4 6" id="KW-0067">ATP-binding</keyword>
<gene>
    <name evidence="12" type="ORF">AV274_4633</name>
</gene>
<keyword evidence="3 6" id="KW-0347">Helicase</keyword>
<dbReference type="InterPro" id="IPR050079">
    <property type="entry name" value="DEAD_box_RNA_helicase"/>
</dbReference>
<dbReference type="Pfam" id="PF00270">
    <property type="entry name" value="DEAD"/>
    <property type="match status" value="1"/>
</dbReference>
<dbReference type="GO" id="GO:0005524">
    <property type="term" value="F:ATP binding"/>
    <property type="evidence" value="ECO:0007669"/>
    <property type="project" value="UniProtKB-KW"/>
</dbReference>
<dbReference type="InterPro" id="IPR000629">
    <property type="entry name" value="RNA-helicase_DEAD-box_CS"/>
</dbReference>
<evidence type="ECO:0000313" key="13">
    <source>
        <dbReference type="Proteomes" id="UP000078348"/>
    </source>
</evidence>
<dbReference type="InterPro" id="IPR011545">
    <property type="entry name" value="DEAD/DEAH_box_helicase_dom"/>
</dbReference>
<feature type="compositionally biased region" description="Acidic residues" evidence="8">
    <location>
        <begin position="48"/>
        <end position="60"/>
    </location>
</feature>
<comment type="similarity">
    <text evidence="6">Belongs to the DEAD box helicase family.</text>
</comment>
<feature type="short sequence motif" description="Q motif" evidence="5">
    <location>
        <begin position="152"/>
        <end position="180"/>
    </location>
</feature>
<dbReference type="PANTHER" id="PTHR47959:SF1">
    <property type="entry name" value="ATP-DEPENDENT RNA HELICASE DBPA"/>
    <property type="match status" value="1"/>
</dbReference>
<evidence type="ECO:0000256" key="2">
    <source>
        <dbReference type="ARBA" id="ARBA00022801"/>
    </source>
</evidence>
<feature type="region of interest" description="Disordered" evidence="8">
    <location>
        <begin position="581"/>
        <end position="609"/>
    </location>
</feature>
<dbReference type="PANTHER" id="PTHR47959">
    <property type="entry name" value="ATP-DEPENDENT RNA HELICASE RHLE-RELATED"/>
    <property type="match status" value="1"/>
</dbReference>
<dbReference type="PROSITE" id="PS51192">
    <property type="entry name" value="HELICASE_ATP_BIND_1"/>
    <property type="match status" value="1"/>
</dbReference>
<dbReference type="PROSITE" id="PS51194">
    <property type="entry name" value="HELICASE_CTER"/>
    <property type="match status" value="1"/>
</dbReference>
<dbReference type="SUPFAM" id="SSF52540">
    <property type="entry name" value="P-loop containing nucleoside triphosphate hydrolases"/>
    <property type="match status" value="2"/>
</dbReference>
<feature type="domain" description="DEAD-box RNA helicase Q" evidence="11">
    <location>
        <begin position="152"/>
        <end position="180"/>
    </location>
</feature>
<dbReference type="PROSITE" id="PS00039">
    <property type="entry name" value="DEAD_ATP_HELICASE"/>
    <property type="match status" value="1"/>
</dbReference>
<feature type="compositionally biased region" description="Basic and acidic residues" evidence="8">
    <location>
        <begin position="77"/>
        <end position="105"/>
    </location>
</feature>
<evidence type="ECO:0000256" key="3">
    <source>
        <dbReference type="ARBA" id="ARBA00022806"/>
    </source>
</evidence>
<dbReference type="CDD" id="cd18787">
    <property type="entry name" value="SF2_C_DEAD"/>
    <property type="match status" value="1"/>
</dbReference>
<comment type="caution">
    <text evidence="12">The sequence shown here is derived from an EMBL/GenBank/DDBJ whole genome shotgun (WGS) entry which is preliminary data.</text>
</comment>
<evidence type="ECO:0000256" key="1">
    <source>
        <dbReference type="ARBA" id="ARBA00022741"/>
    </source>
</evidence>
<evidence type="ECO:0000259" key="10">
    <source>
        <dbReference type="PROSITE" id="PS51194"/>
    </source>
</evidence>
<sequence>MTNDFIMTIPDDEGEDNMVFKGEESSDEEIGKQEAKKVDFSKGFVFDGEADTSSSDEEEEQKGKKKSSRLQPNSRQYKLEERINKKRKEIMERQKDVDEETKTLADEEGDLQDTEDVIKSVKTIMEGKNEKLPSREEFFDTSAQPAAEIIPRSFNQLHLSRPLLRAINELGFSHPTPIQARCIPLALAGRDICAAAKTGSGKTAAYLLPVLERLLYKNASRNLIRVLVVTPTRELASQVYSIAQKLCKFTPITCSLVVGGLPLDAQAVELKRRPDIVVCTPGRMIDHVQNTMSVDLDDVEVVILDEADRLLELGFTDEIHQLLGLCPVKRQTLLFSATMTDSVSDLISLSLKKPARVFVDPVNQVVDKLVQEFIRVKDVAQREPMLVALLKRQFTSETIIFCEKKSEAHRLQIVLGLLGLHCAELHGDLNQTQRLQALDRFAKKEVDFLLATDVAARGLDIKGVKTVINLHMPQTEAVYIHRVGRTARAGHSGRAVTFVEEDRRMLMKEFVKRAVEAHQQIKTRVVNKACIDKYSKELEALKKDIDDIYEEERTERELNLAQREAQRADNLIKHEDEIKSRRKRTWFQSEKAKKDTKAKEYAAKRGKKV</sequence>
<dbReference type="Gene3D" id="3.40.50.300">
    <property type="entry name" value="P-loop containing nucleotide triphosphate hydrolases"/>
    <property type="match status" value="2"/>
</dbReference>
<dbReference type="SMART" id="SM00487">
    <property type="entry name" value="DEXDc"/>
    <property type="match status" value="1"/>
</dbReference>
<reference evidence="12 13" key="1">
    <citation type="submission" date="2016-05" db="EMBL/GenBank/DDBJ databases">
        <title>Nuclear genome of Blastocystis sp. subtype 1 NandII.</title>
        <authorList>
            <person name="Gentekaki E."/>
            <person name="Curtis B."/>
            <person name="Stairs C."/>
            <person name="Eme L."/>
            <person name="Herman E."/>
            <person name="Klimes V."/>
            <person name="Arias M.C."/>
            <person name="Elias M."/>
            <person name="Hilliou F."/>
            <person name="Klute M."/>
            <person name="Malik S.-B."/>
            <person name="Pightling A."/>
            <person name="Rachubinski R."/>
            <person name="Salas D."/>
            <person name="Schlacht A."/>
            <person name="Suga H."/>
            <person name="Archibald J."/>
            <person name="Ball S.G."/>
            <person name="Clark G."/>
            <person name="Dacks J."/>
            <person name="Van Der Giezen M."/>
            <person name="Tsaousis A."/>
            <person name="Roger A."/>
        </authorList>
    </citation>
    <scope>NUCLEOTIDE SEQUENCE [LARGE SCALE GENOMIC DNA]</scope>
    <source>
        <strain evidence="13">ATCC 50177 / NandII</strain>
    </source>
</reference>
<dbReference type="AlphaFoldDB" id="A0A196SCC4"/>
<dbReference type="GO" id="GO:0016787">
    <property type="term" value="F:hydrolase activity"/>
    <property type="evidence" value="ECO:0007669"/>
    <property type="project" value="UniProtKB-KW"/>
</dbReference>
<feature type="region of interest" description="Disordered" evidence="8">
    <location>
        <begin position="1"/>
        <end position="106"/>
    </location>
</feature>
<keyword evidence="7" id="KW-0175">Coiled coil</keyword>
<dbReference type="GO" id="GO:0003676">
    <property type="term" value="F:nucleic acid binding"/>
    <property type="evidence" value="ECO:0007669"/>
    <property type="project" value="InterPro"/>
</dbReference>
<dbReference type="PROSITE" id="PS51195">
    <property type="entry name" value="Q_MOTIF"/>
    <property type="match status" value="1"/>
</dbReference>
<keyword evidence="1 6" id="KW-0547">Nucleotide-binding</keyword>
<dbReference type="InterPro" id="IPR027417">
    <property type="entry name" value="P-loop_NTPase"/>
</dbReference>
<keyword evidence="2 6" id="KW-0378">Hydrolase</keyword>
<evidence type="ECO:0000256" key="7">
    <source>
        <dbReference type="SAM" id="Coils"/>
    </source>
</evidence>
<evidence type="ECO:0000259" key="11">
    <source>
        <dbReference type="PROSITE" id="PS51195"/>
    </source>
</evidence>
<protein>
    <submittedName>
        <fullName evidence="12">DEAD/DEAH box RNA helicase</fullName>
    </submittedName>
</protein>
<feature type="domain" description="Helicase ATP-binding" evidence="9">
    <location>
        <begin position="183"/>
        <end position="357"/>
    </location>
</feature>
<evidence type="ECO:0000256" key="4">
    <source>
        <dbReference type="ARBA" id="ARBA00022840"/>
    </source>
</evidence>
<evidence type="ECO:0000313" key="12">
    <source>
        <dbReference type="EMBL" id="OAO13659.1"/>
    </source>
</evidence>
<dbReference type="InterPro" id="IPR001650">
    <property type="entry name" value="Helicase_C-like"/>
</dbReference>
<dbReference type="EMBL" id="LXWW01000346">
    <property type="protein sequence ID" value="OAO13659.1"/>
    <property type="molecule type" value="Genomic_DNA"/>
</dbReference>
<dbReference type="InterPro" id="IPR014014">
    <property type="entry name" value="RNA_helicase_DEAD_Q_motif"/>
</dbReference>
<proteinExistence type="inferred from homology"/>
<dbReference type="GO" id="GO:0005829">
    <property type="term" value="C:cytosol"/>
    <property type="evidence" value="ECO:0007669"/>
    <property type="project" value="TreeGrafter"/>
</dbReference>
<accession>A0A196SCC4</accession>
<dbReference type="CDD" id="cd17947">
    <property type="entry name" value="DEADc_DDX27"/>
    <property type="match status" value="1"/>
</dbReference>
<evidence type="ECO:0000256" key="5">
    <source>
        <dbReference type="PROSITE-ProRule" id="PRU00552"/>
    </source>
</evidence>
<dbReference type="Proteomes" id="UP000078348">
    <property type="component" value="Unassembled WGS sequence"/>
</dbReference>
<feature type="domain" description="Helicase C-terminal" evidence="10">
    <location>
        <begin position="361"/>
        <end position="529"/>
    </location>
</feature>
<feature type="coiled-coil region" evidence="7">
    <location>
        <begin position="531"/>
        <end position="571"/>
    </location>
</feature>
<feature type="compositionally biased region" description="Basic and acidic residues" evidence="8">
    <location>
        <begin position="21"/>
        <end position="40"/>
    </location>
</feature>
<organism evidence="12 13">
    <name type="scientific">Blastocystis sp. subtype 1 (strain ATCC 50177 / NandII)</name>
    <dbReference type="NCBI Taxonomy" id="478820"/>
    <lineage>
        <taxon>Eukaryota</taxon>
        <taxon>Sar</taxon>
        <taxon>Stramenopiles</taxon>
        <taxon>Bigyra</taxon>
        <taxon>Opalozoa</taxon>
        <taxon>Opalinata</taxon>
        <taxon>Blastocystidae</taxon>
        <taxon>Blastocystis</taxon>
    </lineage>
</organism>
<evidence type="ECO:0000259" key="9">
    <source>
        <dbReference type="PROSITE" id="PS51192"/>
    </source>
</evidence>